<accession>A0A7Y0AMD3</accession>
<organism evidence="1 2">
    <name type="scientific">Chryseobacterium antibioticum</name>
    <dbReference type="NCBI Taxonomy" id="2728847"/>
    <lineage>
        <taxon>Bacteria</taxon>
        <taxon>Pseudomonadati</taxon>
        <taxon>Bacteroidota</taxon>
        <taxon>Flavobacteriia</taxon>
        <taxon>Flavobacteriales</taxon>
        <taxon>Weeksellaceae</taxon>
        <taxon>Chryseobacterium group</taxon>
        <taxon>Chryseobacterium</taxon>
    </lineage>
</organism>
<name>A0A7Y0AMD3_9FLAO</name>
<reference evidence="1 2" key="1">
    <citation type="submission" date="2020-04" db="EMBL/GenBank/DDBJ databases">
        <title>Chryseobacterium sp. RP-3-3 sp. nov., isolated from Jeju soil.</title>
        <authorList>
            <person name="Dahal R.H."/>
        </authorList>
    </citation>
    <scope>NUCLEOTIDE SEQUENCE [LARGE SCALE GENOMIC DNA]</scope>
    <source>
        <strain evidence="1 2">RP-3-3</strain>
    </source>
</reference>
<dbReference type="EMBL" id="JABBGI010000010">
    <property type="protein sequence ID" value="NML69998.1"/>
    <property type="molecule type" value="Genomic_DNA"/>
</dbReference>
<dbReference type="AlphaFoldDB" id="A0A7Y0AMD3"/>
<dbReference type="Proteomes" id="UP000544054">
    <property type="component" value="Unassembled WGS sequence"/>
</dbReference>
<proteinExistence type="predicted"/>
<gene>
    <name evidence="1" type="ORF">HHL23_09315</name>
</gene>
<protein>
    <submittedName>
        <fullName evidence="1">Uncharacterized protein</fullName>
    </submittedName>
</protein>
<evidence type="ECO:0000313" key="1">
    <source>
        <dbReference type="EMBL" id="NML69998.1"/>
    </source>
</evidence>
<dbReference type="RefSeq" id="WP_169234537.1">
    <property type="nucleotide sequence ID" value="NZ_JABBGI010000010.1"/>
</dbReference>
<comment type="caution">
    <text evidence="1">The sequence shown here is derived from an EMBL/GenBank/DDBJ whole genome shotgun (WGS) entry which is preliminary data.</text>
</comment>
<evidence type="ECO:0000313" key="2">
    <source>
        <dbReference type="Proteomes" id="UP000544054"/>
    </source>
</evidence>
<sequence length="69" mass="8470">MIIYYKVIEVWCPYPFQDIIDHRYCIFSFTKKPFRDIKLKIESNTSIKEKEEFLKERLGLKKIQVLKVK</sequence>
<keyword evidence="2" id="KW-1185">Reference proteome</keyword>